<dbReference type="InterPro" id="IPR035897">
    <property type="entry name" value="Toll_tir_struct_dom_sf"/>
</dbReference>
<dbReference type="InterPro" id="IPR036488">
    <property type="entry name" value="DUF1883-like_sf"/>
</dbReference>
<dbReference type="PROSITE" id="PS50104">
    <property type="entry name" value="TIR"/>
    <property type="match status" value="1"/>
</dbReference>
<reference evidence="2 3" key="1">
    <citation type="submission" date="2017-07" db="EMBL/GenBank/DDBJ databases">
        <title>Leptospira spp. isolated from tropical soils.</title>
        <authorList>
            <person name="Thibeaux R."/>
            <person name="Iraola G."/>
            <person name="Ferres I."/>
            <person name="Bierque E."/>
            <person name="Girault D."/>
            <person name="Soupe-Gilbert M.-E."/>
            <person name="Picardeau M."/>
            <person name="Goarant C."/>
        </authorList>
    </citation>
    <scope>NUCLEOTIDE SEQUENCE [LARGE SCALE GENOMIC DNA]</scope>
    <source>
        <strain evidence="2 3">FH2-C-A2</strain>
    </source>
</reference>
<dbReference type="GO" id="GO:0007165">
    <property type="term" value="P:signal transduction"/>
    <property type="evidence" value="ECO:0007669"/>
    <property type="project" value="InterPro"/>
</dbReference>
<name>A0A2M9Z6R3_9LEPT</name>
<evidence type="ECO:0000259" key="1">
    <source>
        <dbReference type="PROSITE" id="PS50104"/>
    </source>
</evidence>
<dbReference type="Proteomes" id="UP000231912">
    <property type="component" value="Unassembled WGS sequence"/>
</dbReference>
<comment type="caution">
    <text evidence="2">The sequence shown here is derived from an EMBL/GenBank/DDBJ whole genome shotgun (WGS) entry which is preliminary data.</text>
</comment>
<evidence type="ECO:0000313" key="3">
    <source>
        <dbReference type="Proteomes" id="UP000231912"/>
    </source>
</evidence>
<organism evidence="2 3">
    <name type="scientific">Leptospira wolffii</name>
    <dbReference type="NCBI Taxonomy" id="409998"/>
    <lineage>
        <taxon>Bacteria</taxon>
        <taxon>Pseudomonadati</taxon>
        <taxon>Spirochaetota</taxon>
        <taxon>Spirochaetia</taxon>
        <taxon>Leptospirales</taxon>
        <taxon>Leptospiraceae</taxon>
        <taxon>Leptospira</taxon>
    </lineage>
</organism>
<accession>A0A2M9Z6R3</accession>
<evidence type="ECO:0000313" key="2">
    <source>
        <dbReference type="EMBL" id="PJZ64121.1"/>
    </source>
</evidence>
<gene>
    <name evidence="2" type="ORF">CH371_19855</name>
</gene>
<dbReference type="Gene3D" id="3.40.50.10140">
    <property type="entry name" value="Toll/interleukin-1 receptor homology (TIR) domain"/>
    <property type="match status" value="1"/>
</dbReference>
<sequence length="255" mass="28203">MDFIHSDLGYRQRGEIVEVTLTSGANVRLMDSGNLSNYKAGRRHHYYGGLAKQSPVRLAIPNSGHWHVAVDMQGLRGSTRASFRVIPGPLPEIREAPLSSIPSLIHDDAPPVPTSFNKKYDVFISHASEDKDDIVRPLAVALQNEGLEVWYDEFTLRIGDSLRQKIDQGLANSRVGLVVLSKAFIAKGWTNYELDGIITKAVSGEQILLPIWHAITKQEVIDFSPSLADKVARNTSSHTINEIASEIAELLNSRL</sequence>
<dbReference type="AlphaFoldDB" id="A0A2M9Z6R3"/>
<feature type="domain" description="TIR" evidence="1">
    <location>
        <begin position="118"/>
        <end position="251"/>
    </location>
</feature>
<dbReference type="InterPro" id="IPR015073">
    <property type="entry name" value="DUF1883"/>
</dbReference>
<protein>
    <submittedName>
        <fullName evidence="2">Molecular chaperone Tir</fullName>
    </submittedName>
</protein>
<proteinExistence type="predicted"/>
<dbReference type="Pfam" id="PF13676">
    <property type="entry name" value="TIR_2"/>
    <property type="match status" value="1"/>
</dbReference>
<dbReference type="Pfam" id="PF08980">
    <property type="entry name" value="DUF1883"/>
    <property type="match status" value="1"/>
</dbReference>
<dbReference type="SUPFAM" id="SSF141099">
    <property type="entry name" value="Atu1913-like"/>
    <property type="match status" value="1"/>
</dbReference>
<dbReference type="SUPFAM" id="SSF52200">
    <property type="entry name" value="Toll/Interleukin receptor TIR domain"/>
    <property type="match status" value="1"/>
</dbReference>
<dbReference type="EMBL" id="NPDT01000013">
    <property type="protein sequence ID" value="PJZ64121.1"/>
    <property type="molecule type" value="Genomic_DNA"/>
</dbReference>
<dbReference type="RefSeq" id="WP_100760413.1">
    <property type="nucleotide sequence ID" value="NZ_NPDT01000013.1"/>
</dbReference>
<dbReference type="InterPro" id="IPR000157">
    <property type="entry name" value="TIR_dom"/>
</dbReference>
<dbReference type="Gene3D" id="4.10.1210.10">
    <property type="entry name" value="Atu1913-like"/>
    <property type="match status" value="1"/>
</dbReference>
<dbReference type="SMART" id="SM00255">
    <property type="entry name" value="TIR"/>
    <property type="match status" value="1"/>
</dbReference>